<evidence type="ECO:0000256" key="1">
    <source>
        <dbReference type="ARBA" id="ARBA00004123"/>
    </source>
</evidence>
<reference evidence="10 11" key="2">
    <citation type="journal article" date="2021" name="Genomics">
        <title>High-quality reference genome for Clonorchis sinensis.</title>
        <authorList>
            <person name="Young N.D."/>
            <person name="Stroehlein A.J."/>
            <person name="Kinkar L."/>
            <person name="Wang T."/>
            <person name="Sohn W.M."/>
            <person name="Chang B.C.H."/>
            <person name="Kaur P."/>
            <person name="Weisz D."/>
            <person name="Dudchenko O."/>
            <person name="Aiden E.L."/>
            <person name="Korhonen P.K."/>
            <person name="Gasser R.B."/>
        </authorList>
    </citation>
    <scope>NUCLEOTIDE SEQUENCE [LARGE SCALE GENOMIC DNA]</scope>
    <source>
        <strain evidence="10">Cs-k2</strain>
    </source>
</reference>
<dbReference type="Pfam" id="PF00498">
    <property type="entry name" value="FHA"/>
    <property type="match status" value="1"/>
</dbReference>
<dbReference type="InterPro" id="IPR001766">
    <property type="entry name" value="Fork_head_dom"/>
</dbReference>
<sequence length="566" mass="62976">MLPPYARLKLFNDVICEMYKERIIIGRSTSAAPVDVDVGQSSFVSRQHLELLWETNILKLRCNGKNGIFVDRSFRPGDSHPRTLPFRCVLRFPSTSICIQVEQCRRVSGRRRPRSSLRFLRRSSADGTMLSSSSSGSDTDTHSSTKRRRQTTLLTDNEQDSSIEDMSDSANDGEQQRKVDKSIPLLQTVQVQSRTRRKQALVPKGVIRLQPTDSSTSNKERDYHAKPALSEDVRTDTISDIPLSCSAQVPLQQSYPTGMNCAIRSPLDHTSPVSVAVTSATTTCSFPTRHFVLTAVPVYSPQSKVTAVLRLTDLERGDRNNKPPYSYAQLIAQAIASQPDRQITLSGIYDYISQNYPYYHTQDKGWQNSVRHNLSLNRHFIKIPRPQEDHGKGCFWRIDPMFESKLLSMAFQKRRSRGYEGLFIPPTSGAHTWRLPSLRRSGDTGTAGSNVLQVESNGVVTSHSSLIPSSTHAFTSCADRVTPGHVTHPTTPSLALTKTTETSPTMTSFLRPPNPVKSVSGAFGPIALQPAPKKLQTKPPRLIVCYSNNTTQSPQINILPKAVETT</sequence>
<comment type="subcellular location">
    <subcellularLocation>
        <location evidence="1 6">Nucleus</location>
    </subcellularLocation>
</comment>
<protein>
    <submittedName>
        <fullName evidence="10">Forkhead box protein K1</fullName>
    </submittedName>
</protein>
<dbReference type="AlphaFoldDB" id="A0A8T1M0X8"/>
<dbReference type="InterPro" id="IPR018122">
    <property type="entry name" value="TF_fork_head_CS_1"/>
</dbReference>
<dbReference type="Gene3D" id="1.10.10.10">
    <property type="entry name" value="Winged helix-like DNA-binding domain superfamily/Winged helix DNA-binding domain"/>
    <property type="match status" value="1"/>
</dbReference>
<keyword evidence="2" id="KW-0805">Transcription regulation</keyword>
<name>A0A8T1M0X8_CLOSI</name>
<keyword evidence="5 6" id="KW-0539">Nucleus</keyword>
<keyword evidence="4" id="KW-0804">Transcription</keyword>
<feature type="region of interest" description="Disordered" evidence="7">
    <location>
        <begin position="115"/>
        <end position="181"/>
    </location>
</feature>
<dbReference type="InterPro" id="IPR036388">
    <property type="entry name" value="WH-like_DNA-bd_sf"/>
</dbReference>
<evidence type="ECO:0000256" key="2">
    <source>
        <dbReference type="ARBA" id="ARBA00023015"/>
    </source>
</evidence>
<keyword evidence="11" id="KW-1185">Reference proteome</keyword>
<dbReference type="PROSITE" id="PS00657">
    <property type="entry name" value="FORK_HEAD_1"/>
    <property type="match status" value="1"/>
</dbReference>
<feature type="domain" description="Fork-head" evidence="9">
    <location>
        <begin position="322"/>
        <end position="417"/>
    </location>
</feature>
<reference evidence="10 11" key="1">
    <citation type="journal article" date="2018" name="Biotechnol. Adv.">
        <title>Improved genomic resources and new bioinformatic workflow for the carcinogenic parasite Clonorchis sinensis: Biotechnological implications.</title>
        <authorList>
            <person name="Wang D."/>
            <person name="Korhonen P.K."/>
            <person name="Gasser R.B."/>
            <person name="Young N.D."/>
        </authorList>
    </citation>
    <scope>NUCLEOTIDE SEQUENCE [LARGE SCALE GENOMIC DNA]</scope>
    <source>
        <strain evidence="10">Cs-k2</strain>
    </source>
</reference>
<evidence type="ECO:0000313" key="11">
    <source>
        <dbReference type="Proteomes" id="UP000286415"/>
    </source>
</evidence>
<evidence type="ECO:0000256" key="6">
    <source>
        <dbReference type="PROSITE-ProRule" id="PRU00089"/>
    </source>
</evidence>
<dbReference type="EMBL" id="NIRI02000056">
    <property type="protein sequence ID" value="KAG5443034.1"/>
    <property type="molecule type" value="Genomic_DNA"/>
</dbReference>
<dbReference type="PROSITE" id="PS50006">
    <property type="entry name" value="FHA_DOMAIN"/>
    <property type="match status" value="1"/>
</dbReference>
<gene>
    <name evidence="10" type="ORF">CSKR_109343</name>
</gene>
<dbReference type="SMART" id="SM00339">
    <property type="entry name" value="FH"/>
    <property type="match status" value="1"/>
</dbReference>
<dbReference type="PANTHER" id="PTHR45881">
    <property type="entry name" value="CHECKPOINT SUPPRESSOR 1-LIKE, ISOFORM A-RELATED"/>
    <property type="match status" value="1"/>
</dbReference>
<dbReference type="GO" id="GO:0006357">
    <property type="term" value="P:regulation of transcription by RNA polymerase II"/>
    <property type="evidence" value="ECO:0007669"/>
    <property type="project" value="UniProtKB-ARBA"/>
</dbReference>
<proteinExistence type="predicted"/>
<dbReference type="InterPro" id="IPR036390">
    <property type="entry name" value="WH_DNA-bd_sf"/>
</dbReference>
<evidence type="ECO:0000256" key="3">
    <source>
        <dbReference type="ARBA" id="ARBA00023125"/>
    </source>
</evidence>
<dbReference type="GO" id="GO:0043565">
    <property type="term" value="F:sequence-specific DNA binding"/>
    <property type="evidence" value="ECO:0007669"/>
    <property type="project" value="InterPro"/>
</dbReference>
<evidence type="ECO:0000256" key="7">
    <source>
        <dbReference type="SAM" id="MobiDB-lite"/>
    </source>
</evidence>
<dbReference type="Gene3D" id="2.60.200.20">
    <property type="match status" value="1"/>
</dbReference>
<evidence type="ECO:0000256" key="5">
    <source>
        <dbReference type="ARBA" id="ARBA00023242"/>
    </source>
</evidence>
<dbReference type="InterPro" id="IPR000253">
    <property type="entry name" value="FHA_dom"/>
</dbReference>
<dbReference type="InterPro" id="IPR008984">
    <property type="entry name" value="SMAD_FHA_dom_sf"/>
</dbReference>
<dbReference type="PROSITE" id="PS00658">
    <property type="entry name" value="FORK_HEAD_2"/>
    <property type="match status" value="1"/>
</dbReference>
<accession>A0A8T1M0X8</accession>
<dbReference type="SUPFAM" id="SSF46785">
    <property type="entry name" value="Winged helix' DNA-binding domain"/>
    <property type="match status" value="1"/>
</dbReference>
<evidence type="ECO:0000256" key="4">
    <source>
        <dbReference type="ARBA" id="ARBA00023163"/>
    </source>
</evidence>
<dbReference type="SUPFAM" id="SSF49879">
    <property type="entry name" value="SMAD/FHA domain"/>
    <property type="match status" value="1"/>
</dbReference>
<keyword evidence="3 6" id="KW-0238">DNA-binding</keyword>
<dbReference type="PRINTS" id="PR00053">
    <property type="entry name" value="FORKHEAD"/>
</dbReference>
<feature type="DNA-binding region" description="Fork-head" evidence="6">
    <location>
        <begin position="322"/>
        <end position="417"/>
    </location>
</feature>
<feature type="compositionally biased region" description="Low complexity" evidence="7">
    <location>
        <begin position="125"/>
        <end position="138"/>
    </location>
</feature>
<evidence type="ECO:0000259" key="8">
    <source>
        <dbReference type="PROSITE" id="PS50006"/>
    </source>
</evidence>
<dbReference type="CDD" id="cd20026">
    <property type="entry name" value="FH_FOXK"/>
    <property type="match status" value="1"/>
</dbReference>
<dbReference type="PROSITE" id="PS50039">
    <property type="entry name" value="FORK_HEAD_3"/>
    <property type="match status" value="1"/>
</dbReference>
<dbReference type="GO" id="GO:0003700">
    <property type="term" value="F:DNA-binding transcription factor activity"/>
    <property type="evidence" value="ECO:0007669"/>
    <property type="project" value="InterPro"/>
</dbReference>
<dbReference type="FunFam" id="1.10.10.10:FF:000030">
    <property type="entry name" value="Forkhead box protein K2"/>
    <property type="match status" value="1"/>
</dbReference>
<dbReference type="GO" id="GO:0045893">
    <property type="term" value="P:positive regulation of DNA-templated transcription"/>
    <property type="evidence" value="ECO:0007669"/>
    <property type="project" value="UniProtKB-ARBA"/>
</dbReference>
<evidence type="ECO:0000259" key="9">
    <source>
        <dbReference type="PROSITE" id="PS50039"/>
    </source>
</evidence>
<dbReference type="SMART" id="SM00240">
    <property type="entry name" value="FHA"/>
    <property type="match status" value="1"/>
</dbReference>
<dbReference type="Proteomes" id="UP000286415">
    <property type="component" value="Unassembled WGS sequence"/>
</dbReference>
<feature type="compositionally biased region" description="Acidic residues" evidence="7">
    <location>
        <begin position="157"/>
        <end position="167"/>
    </location>
</feature>
<dbReference type="GO" id="GO:0005634">
    <property type="term" value="C:nucleus"/>
    <property type="evidence" value="ECO:0007669"/>
    <property type="project" value="UniProtKB-SubCell"/>
</dbReference>
<feature type="domain" description="FHA" evidence="8">
    <location>
        <begin position="23"/>
        <end position="75"/>
    </location>
</feature>
<dbReference type="InterPro" id="IPR030456">
    <property type="entry name" value="TF_fork_head_CS_2"/>
</dbReference>
<comment type="caution">
    <text evidence="10">The sequence shown here is derived from an EMBL/GenBank/DDBJ whole genome shotgun (WGS) entry which is preliminary data.</text>
</comment>
<organism evidence="10 11">
    <name type="scientific">Clonorchis sinensis</name>
    <name type="common">Chinese liver fluke</name>
    <dbReference type="NCBI Taxonomy" id="79923"/>
    <lineage>
        <taxon>Eukaryota</taxon>
        <taxon>Metazoa</taxon>
        <taxon>Spiralia</taxon>
        <taxon>Lophotrochozoa</taxon>
        <taxon>Platyhelminthes</taxon>
        <taxon>Trematoda</taxon>
        <taxon>Digenea</taxon>
        <taxon>Opisthorchiida</taxon>
        <taxon>Opisthorchiata</taxon>
        <taxon>Opisthorchiidae</taxon>
        <taxon>Clonorchis</taxon>
    </lineage>
</organism>
<evidence type="ECO:0000313" key="10">
    <source>
        <dbReference type="EMBL" id="KAG5443034.1"/>
    </source>
</evidence>
<dbReference type="Pfam" id="PF00250">
    <property type="entry name" value="Forkhead"/>
    <property type="match status" value="1"/>
</dbReference>
<dbReference type="OrthoDB" id="691130at2759"/>